<dbReference type="EMBL" id="LAVV01011040">
    <property type="protein sequence ID" value="KNZ48260.1"/>
    <property type="molecule type" value="Genomic_DNA"/>
</dbReference>
<keyword evidence="2" id="KW-1133">Transmembrane helix</keyword>
<keyword evidence="4" id="KW-1185">Reference proteome</keyword>
<dbReference type="AlphaFoldDB" id="A0A0L6UKB6"/>
<feature type="transmembrane region" description="Helical" evidence="2">
    <location>
        <begin position="391"/>
        <end position="415"/>
    </location>
</feature>
<evidence type="ECO:0000313" key="3">
    <source>
        <dbReference type="EMBL" id="KNZ48260.1"/>
    </source>
</evidence>
<protein>
    <submittedName>
        <fullName evidence="3">Uncharacterized protein</fullName>
    </submittedName>
</protein>
<dbReference type="VEuPathDB" id="FungiDB:VP01_578g1"/>
<evidence type="ECO:0000256" key="1">
    <source>
        <dbReference type="SAM" id="MobiDB-lite"/>
    </source>
</evidence>
<dbReference type="Proteomes" id="UP000037035">
    <property type="component" value="Unassembled WGS sequence"/>
</dbReference>
<feature type="transmembrane region" description="Helical" evidence="2">
    <location>
        <begin position="362"/>
        <end position="385"/>
    </location>
</feature>
<evidence type="ECO:0000313" key="4">
    <source>
        <dbReference type="Proteomes" id="UP000037035"/>
    </source>
</evidence>
<gene>
    <name evidence="3" type="ORF">VP01_578g1</name>
</gene>
<feature type="region of interest" description="Disordered" evidence="1">
    <location>
        <begin position="514"/>
        <end position="537"/>
    </location>
</feature>
<evidence type="ECO:0000256" key="2">
    <source>
        <dbReference type="SAM" id="Phobius"/>
    </source>
</evidence>
<comment type="caution">
    <text evidence="3">The sequence shown here is derived from an EMBL/GenBank/DDBJ whole genome shotgun (WGS) entry which is preliminary data.</text>
</comment>
<feature type="compositionally biased region" description="Basic and acidic residues" evidence="1">
    <location>
        <begin position="517"/>
        <end position="531"/>
    </location>
</feature>
<accession>A0A0L6UKB6</accession>
<name>A0A0L6UKB6_9BASI</name>
<proteinExistence type="predicted"/>
<sequence length="537" mass="62658">MNIYVLKTSKDKCNTLFGFCGIMKVLTNPSRCLRLFSLILSICATKASFLQIESNQNLANYEFPDNKIVADHELTLFLEEMVLFSLFLQWFPCCHSYCHEHCHGKLPAAGQISAADINNIKHICFHMKITESKLEAQSEVVQLRCVTLCSDEICFGECCGKNWTRLRSSRGLAIGQQGALGVRQTQGEINGSRSGGLRKEWEAGGSGRVLYLSIYLHRQSAGIKSQDKLQNHSRQNNQNLFLVCRQKGTCASRVKKDTKWLFKELYFRMKVTKINRLEIWESVGCVTTSLLWKESTGGLLEELNLMKNQPKLCNIGYWKTTPHILLETKSTLHQSLKATLCFSWVEIWGIIIFFVGGILSNFLFLFFFFSFFLFFFFSFFLFFFFSFFLFFFFSFFLFFFFSFFLFFFFSFFLFFSTRAQLAAYACRADMYPAWGEPQLTAISPYIWENNTHKLCMYPLIRAYRYHSARRKDISRPVRRESRSVNYRPVKTTNRWNDSNNSYISRYNTKGKGGILGLRDKVAHNTKKPEKRKERRRG</sequence>
<keyword evidence="2" id="KW-0472">Membrane</keyword>
<keyword evidence="2" id="KW-0812">Transmembrane</keyword>
<reference evidence="3 4" key="1">
    <citation type="submission" date="2015-08" db="EMBL/GenBank/DDBJ databases">
        <title>Next Generation Sequencing and Analysis of the Genome of Puccinia sorghi L Schw, the Causal Agent of Maize Common Rust.</title>
        <authorList>
            <person name="Rochi L."/>
            <person name="Burguener G."/>
            <person name="Darino M."/>
            <person name="Turjanski A."/>
            <person name="Kreff E."/>
            <person name="Dieguez M.J."/>
            <person name="Sacco F."/>
        </authorList>
    </citation>
    <scope>NUCLEOTIDE SEQUENCE [LARGE SCALE GENOMIC DNA]</scope>
    <source>
        <strain evidence="3 4">RO10H11247</strain>
    </source>
</reference>
<organism evidence="3 4">
    <name type="scientific">Puccinia sorghi</name>
    <dbReference type="NCBI Taxonomy" id="27349"/>
    <lineage>
        <taxon>Eukaryota</taxon>
        <taxon>Fungi</taxon>
        <taxon>Dikarya</taxon>
        <taxon>Basidiomycota</taxon>
        <taxon>Pucciniomycotina</taxon>
        <taxon>Pucciniomycetes</taxon>
        <taxon>Pucciniales</taxon>
        <taxon>Pucciniaceae</taxon>
        <taxon>Puccinia</taxon>
    </lineage>
</organism>